<evidence type="ECO:0000313" key="12">
    <source>
        <dbReference type="Proteomes" id="UP000054350"/>
    </source>
</evidence>
<keyword evidence="5" id="KW-0378">Hydrolase</keyword>
<dbReference type="GO" id="GO:0005737">
    <property type="term" value="C:cytoplasm"/>
    <property type="evidence" value="ECO:0007669"/>
    <property type="project" value="TreeGrafter"/>
</dbReference>
<dbReference type="InterPro" id="IPR016024">
    <property type="entry name" value="ARM-type_fold"/>
</dbReference>
<evidence type="ECO:0000256" key="5">
    <source>
        <dbReference type="ARBA" id="ARBA00022801"/>
    </source>
</evidence>
<feature type="region of interest" description="Disordered" evidence="8">
    <location>
        <begin position="996"/>
        <end position="1017"/>
    </location>
</feature>
<accession>A0A0L0SCB4</accession>
<dbReference type="Gene3D" id="1.10.390.10">
    <property type="entry name" value="Neutral Protease Domain 2"/>
    <property type="match status" value="1"/>
</dbReference>
<keyword evidence="6" id="KW-0862">Zinc</keyword>
<name>A0A0L0SCB4_ALLM3</name>
<dbReference type="Pfam" id="PF17900">
    <property type="entry name" value="Peptidase_M1_N"/>
    <property type="match status" value="1"/>
</dbReference>
<reference evidence="12" key="2">
    <citation type="submission" date="2009-11" db="EMBL/GenBank/DDBJ databases">
        <title>The Genome Sequence of Allomyces macrogynus strain ATCC 38327.</title>
        <authorList>
            <consortium name="The Broad Institute Genome Sequencing Platform"/>
            <person name="Russ C."/>
            <person name="Cuomo C."/>
            <person name="Shea T."/>
            <person name="Young S.K."/>
            <person name="Zeng Q."/>
            <person name="Koehrsen M."/>
            <person name="Haas B."/>
            <person name="Borodovsky M."/>
            <person name="Guigo R."/>
            <person name="Alvarado L."/>
            <person name="Berlin A."/>
            <person name="Borenstein D."/>
            <person name="Chen Z."/>
            <person name="Engels R."/>
            <person name="Freedman E."/>
            <person name="Gellesch M."/>
            <person name="Goldberg J."/>
            <person name="Griggs A."/>
            <person name="Gujja S."/>
            <person name="Heiman D."/>
            <person name="Hepburn T."/>
            <person name="Howarth C."/>
            <person name="Jen D."/>
            <person name="Larson L."/>
            <person name="Lewis B."/>
            <person name="Mehta T."/>
            <person name="Park D."/>
            <person name="Pearson M."/>
            <person name="Roberts A."/>
            <person name="Saif S."/>
            <person name="Shenoy N."/>
            <person name="Sisk P."/>
            <person name="Stolte C."/>
            <person name="Sykes S."/>
            <person name="Walk T."/>
            <person name="White J."/>
            <person name="Yandava C."/>
            <person name="Burger G."/>
            <person name="Gray M.W."/>
            <person name="Holland P.W.H."/>
            <person name="King N."/>
            <person name="Lang F.B.F."/>
            <person name="Roger A.J."/>
            <person name="Ruiz-Trillo I."/>
            <person name="Lander E."/>
            <person name="Nusbaum C."/>
        </authorList>
    </citation>
    <scope>NUCLEOTIDE SEQUENCE [LARGE SCALE GENOMIC DNA]</scope>
    <source>
        <strain evidence="12">ATCC 38327</strain>
    </source>
</reference>
<dbReference type="PRINTS" id="PR00756">
    <property type="entry name" value="ALADIPTASE"/>
</dbReference>
<keyword evidence="4" id="KW-0479">Metal-binding</keyword>
<keyword evidence="12" id="KW-1185">Reference proteome</keyword>
<gene>
    <name evidence="11" type="ORF">AMAG_05491</name>
</gene>
<feature type="domain" description="Aminopeptidase N-like N-terminal" evidence="10">
    <location>
        <begin position="188"/>
        <end position="341"/>
    </location>
</feature>
<dbReference type="GO" id="GO:0005615">
    <property type="term" value="C:extracellular space"/>
    <property type="evidence" value="ECO:0007669"/>
    <property type="project" value="TreeGrafter"/>
</dbReference>
<dbReference type="PANTHER" id="PTHR11533:SF299">
    <property type="entry name" value="AMINOPEPTIDASE"/>
    <property type="match status" value="1"/>
</dbReference>
<evidence type="ECO:0000256" key="4">
    <source>
        <dbReference type="ARBA" id="ARBA00022723"/>
    </source>
</evidence>
<dbReference type="InterPro" id="IPR001930">
    <property type="entry name" value="Peptidase_M1"/>
</dbReference>
<feature type="region of interest" description="Disordered" evidence="8">
    <location>
        <begin position="1"/>
        <end position="23"/>
    </location>
</feature>
<evidence type="ECO:0000259" key="9">
    <source>
        <dbReference type="Pfam" id="PF01433"/>
    </source>
</evidence>
<evidence type="ECO:0000256" key="1">
    <source>
        <dbReference type="ARBA" id="ARBA00001947"/>
    </source>
</evidence>
<dbReference type="AlphaFoldDB" id="A0A0L0SCB4"/>
<dbReference type="Gene3D" id="2.60.40.1730">
    <property type="entry name" value="tricorn interacting facor f3 domain"/>
    <property type="match status" value="1"/>
</dbReference>
<evidence type="ECO:0000256" key="6">
    <source>
        <dbReference type="ARBA" id="ARBA00022833"/>
    </source>
</evidence>
<comment type="cofactor">
    <cofactor evidence="1">
        <name>Zn(2+)</name>
        <dbReference type="ChEBI" id="CHEBI:29105"/>
    </cofactor>
</comment>
<dbReference type="InterPro" id="IPR045357">
    <property type="entry name" value="Aminopeptidase_N-like_N"/>
</dbReference>
<dbReference type="OrthoDB" id="79562at2759"/>
<keyword evidence="3" id="KW-0645">Protease</keyword>
<dbReference type="CDD" id="cd09603">
    <property type="entry name" value="M1_APN_like"/>
    <property type="match status" value="1"/>
</dbReference>
<dbReference type="SUPFAM" id="SSF55486">
    <property type="entry name" value="Metalloproteases ('zincins'), catalytic domain"/>
    <property type="match status" value="1"/>
</dbReference>
<dbReference type="GO" id="GO:0042277">
    <property type="term" value="F:peptide binding"/>
    <property type="evidence" value="ECO:0007669"/>
    <property type="project" value="TreeGrafter"/>
</dbReference>
<dbReference type="GO" id="GO:0008270">
    <property type="term" value="F:zinc ion binding"/>
    <property type="evidence" value="ECO:0007669"/>
    <property type="project" value="InterPro"/>
</dbReference>
<protein>
    <submittedName>
        <fullName evidence="11">Uncharacterized protein</fullName>
    </submittedName>
</protein>
<feature type="compositionally biased region" description="Basic and acidic residues" evidence="8">
    <location>
        <begin position="1006"/>
        <end position="1017"/>
    </location>
</feature>
<dbReference type="InterPro" id="IPR050344">
    <property type="entry name" value="Peptidase_M1_aminopeptidases"/>
</dbReference>
<dbReference type="GO" id="GO:0006508">
    <property type="term" value="P:proteolysis"/>
    <property type="evidence" value="ECO:0007669"/>
    <property type="project" value="UniProtKB-KW"/>
</dbReference>
<evidence type="ECO:0000256" key="8">
    <source>
        <dbReference type="SAM" id="MobiDB-lite"/>
    </source>
</evidence>
<comment type="similarity">
    <text evidence="2">Belongs to the peptidase M1 family.</text>
</comment>
<sequence>MHAAAARFLSTRTSSVGAGWRPPRHISRHDRVNLLASPTTTATGSRNVNVWRAAPSRYKYSASPAWNSWTASNRLASTNNHRVRPPSGLWQARTFSNSTTASMPCHCAHQRTSFRDRVSGAARADEPNFDHDLVGFAEPDARTHYAPNMVLEPVHIDVHADFDFGGASAKFAVTHTVRCNRDVPAAPAATPAIAKAASQLKLHAVSFDDVEVEGELLAGFEYDGKELHIQWAAPFAKDEERHVTIRYSVTKPVSGLFFAHPSYDRESYGEYVVTDHETERARYWLPTVDEPTVRTKLSFALTAPAHMHAYANGALVGEEESEDGSKKTTKYHLDFPCPSYLICMAVGDFTVVDDREANGVPIKYFGPKALTQENLLKALDTTPGMIEWLSERVGTPFPWPKYYQFTAPFIGGAMENISLVSWGDFIATDDVSARDEKFWIDITNIHEMAHTYFGDMTVIRYFEHAWLKESWATYIESVWVEEQYGATPQERRDNARLFRFTDQERYISETQRYLRPVVCRKYDHSWSIFDATTYPGGGARIHMLRSLLGDDVFWPAVSAYLHQYAGKTVETEDFKRVMEEFSGLNLTQFFDQWFHSKGYPIFKASFQYDADRKVAAVTIEQTQADLKKRVPLFAMDVAVEFATADGTVYRTVAQFTGDNARAQAAIAVPTKPARVEIDPDGHQLFGFDEDFKPSQDILLGTAKTGRDVVNRIRAYRTLTQDADFATLRKIHAAAIAEPVPGVRKEVVFALSPFRHVAAVEVLVDLVRRETADSVKAEMYNTLRFKHALIRPVVLELLQQDDLTYMQRGALLRALAVQRNPEDWATIAPYYEDTSLPDLMDTVRAAALLALSEYRTPEAARYLLAQAALLVNADVHDQLRGAVYTALAKVAPWVETPLRSAILETIAQALTDRSDKVRGSRALPALAALGKEALPYTAAIEASLPLYAEQDKGDVRKAINRIRKAGAPHDSKTAALTTRIEELEKLVRKLEAKNLTLEDEQAQAKETAAKESEAKADE</sequence>
<dbReference type="GO" id="GO:0043171">
    <property type="term" value="P:peptide catabolic process"/>
    <property type="evidence" value="ECO:0007669"/>
    <property type="project" value="TreeGrafter"/>
</dbReference>
<reference evidence="11 12" key="1">
    <citation type="submission" date="2009-11" db="EMBL/GenBank/DDBJ databases">
        <title>Annotation of Allomyces macrogynus ATCC 38327.</title>
        <authorList>
            <consortium name="The Broad Institute Genome Sequencing Platform"/>
            <person name="Russ C."/>
            <person name="Cuomo C."/>
            <person name="Burger G."/>
            <person name="Gray M.W."/>
            <person name="Holland P.W.H."/>
            <person name="King N."/>
            <person name="Lang F.B.F."/>
            <person name="Roger A.J."/>
            <person name="Ruiz-Trillo I."/>
            <person name="Young S.K."/>
            <person name="Zeng Q."/>
            <person name="Gargeya S."/>
            <person name="Fitzgerald M."/>
            <person name="Haas B."/>
            <person name="Abouelleil A."/>
            <person name="Alvarado L."/>
            <person name="Arachchi H.M."/>
            <person name="Berlin A."/>
            <person name="Chapman S.B."/>
            <person name="Gearin G."/>
            <person name="Goldberg J."/>
            <person name="Griggs A."/>
            <person name="Gujja S."/>
            <person name="Hansen M."/>
            <person name="Heiman D."/>
            <person name="Howarth C."/>
            <person name="Larimer J."/>
            <person name="Lui A."/>
            <person name="MacDonald P.J.P."/>
            <person name="McCowen C."/>
            <person name="Montmayeur A."/>
            <person name="Murphy C."/>
            <person name="Neiman D."/>
            <person name="Pearson M."/>
            <person name="Priest M."/>
            <person name="Roberts A."/>
            <person name="Saif S."/>
            <person name="Shea T."/>
            <person name="Sisk P."/>
            <person name="Stolte C."/>
            <person name="Sykes S."/>
            <person name="Wortman J."/>
            <person name="Nusbaum C."/>
            <person name="Birren B."/>
        </authorList>
    </citation>
    <scope>NUCLEOTIDE SEQUENCE [LARGE SCALE GENOMIC DNA]</scope>
    <source>
        <strain evidence="11 12">ATCC 38327</strain>
    </source>
</reference>
<evidence type="ECO:0000256" key="2">
    <source>
        <dbReference type="ARBA" id="ARBA00010136"/>
    </source>
</evidence>
<dbReference type="eggNOG" id="KOG1046">
    <property type="taxonomic scope" value="Eukaryota"/>
</dbReference>
<evidence type="ECO:0000259" key="10">
    <source>
        <dbReference type="Pfam" id="PF17900"/>
    </source>
</evidence>
<evidence type="ECO:0000256" key="7">
    <source>
        <dbReference type="ARBA" id="ARBA00023049"/>
    </source>
</evidence>
<dbReference type="InterPro" id="IPR042097">
    <property type="entry name" value="Aminopeptidase_N-like_N_sf"/>
</dbReference>
<dbReference type="InterPro" id="IPR014782">
    <property type="entry name" value="Peptidase_M1_dom"/>
</dbReference>
<evidence type="ECO:0000313" key="11">
    <source>
        <dbReference type="EMBL" id="KNE60059.1"/>
    </source>
</evidence>
<organism evidence="11 12">
    <name type="scientific">Allomyces macrogynus (strain ATCC 38327)</name>
    <name type="common">Allomyces javanicus var. macrogynus</name>
    <dbReference type="NCBI Taxonomy" id="578462"/>
    <lineage>
        <taxon>Eukaryota</taxon>
        <taxon>Fungi</taxon>
        <taxon>Fungi incertae sedis</taxon>
        <taxon>Blastocladiomycota</taxon>
        <taxon>Blastocladiomycetes</taxon>
        <taxon>Blastocladiales</taxon>
        <taxon>Blastocladiaceae</taxon>
        <taxon>Allomyces</taxon>
    </lineage>
</organism>
<evidence type="ECO:0000256" key="3">
    <source>
        <dbReference type="ARBA" id="ARBA00022670"/>
    </source>
</evidence>
<proteinExistence type="inferred from homology"/>
<dbReference type="EMBL" id="GG745335">
    <property type="protein sequence ID" value="KNE60059.1"/>
    <property type="molecule type" value="Genomic_DNA"/>
</dbReference>
<dbReference type="Proteomes" id="UP000054350">
    <property type="component" value="Unassembled WGS sequence"/>
</dbReference>
<feature type="domain" description="Peptidase M1 membrane alanine aminopeptidase" evidence="9">
    <location>
        <begin position="378"/>
        <end position="593"/>
    </location>
</feature>
<dbReference type="GO" id="GO:0016020">
    <property type="term" value="C:membrane"/>
    <property type="evidence" value="ECO:0007669"/>
    <property type="project" value="TreeGrafter"/>
</dbReference>
<dbReference type="PANTHER" id="PTHR11533">
    <property type="entry name" value="PROTEASE M1 ZINC METALLOPROTEASE"/>
    <property type="match status" value="1"/>
</dbReference>
<dbReference type="SUPFAM" id="SSF48371">
    <property type="entry name" value="ARM repeat"/>
    <property type="match status" value="1"/>
</dbReference>
<dbReference type="SUPFAM" id="SSF63737">
    <property type="entry name" value="Leukotriene A4 hydrolase N-terminal domain"/>
    <property type="match status" value="1"/>
</dbReference>
<dbReference type="VEuPathDB" id="FungiDB:AMAG_05491"/>
<dbReference type="STRING" id="578462.A0A0L0SCB4"/>
<dbReference type="GO" id="GO:0070006">
    <property type="term" value="F:metalloaminopeptidase activity"/>
    <property type="evidence" value="ECO:0007669"/>
    <property type="project" value="TreeGrafter"/>
</dbReference>
<keyword evidence="7" id="KW-0482">Metalloprotease</keyword>
<dbReference type="InterPro" id="IPR027268">
    <property type="entry name" value="Peptidase_M4/M1_CTD_sf"/>
</dbReference>
<dbReference type="Pfam" id="PF01433">
    <property type="entry name" value="Peptidase_M1"/>
    <property type="match status" value="1"/>
</dbReference>